<dbReference type="HOGENOM" id="CLU_2901128_0_0_5"/>
<reference evidence="1 2" key="1">
    <citation type="journal article" date="2000" name="DNA Res.">
        <title>Complete genome structure of the nitrogen-fixing symbiotic bacterium Mesorhizobium loti.</title>
        <authorList>
            <person name="Kaneko T."/>
            <person name="Nakamura Y."/>
            <person name="Sato S."/>
            <person name="Asamizu E."/>
            <person name="Kato T."/>
            <person name="Sasamoto S."/>
            <person name="Watanabe A."/>
            <person name="Idesawa K."/>
            <person name="Ishikawa A."/>
            <person name="Kawashima K."/>
            <person name="Kimura T."/>
            <person name="Kishida Y."/>
            <person name="Kiyokawa C."/>
            <person name="Kohara M."/>
            <person name="Matsumoto M."/>
            <person name="Matsuno A."/>
            <person name="Mochizuki Y."/>
            <person name="Nakayama S."/>
            <person name="Nakazaki N."/>
            <person name="Shimpo S."/>
            <person name="Sugimoto M."/>
            <person name="Takeuchi C."/>
            <person name="Yamada M."/>
            <person name="Tabata S."/>
        </authorList>
    </citation>
    <scope>NUCLEOTIDE SEQUENCE [LARGE SCALE GENOMIC DNA]</scope>
    <source>
        <strain evidence="2">LMG 29417 / CECT 9101 / MAFF 303099</strain>
    </source>
</reference>
<organism evidence="1 2">
    <name type="scientific">Mesorhizobium japonicum (strain LMG 29417 / CECT 9101 / MAFF 303099)</name>
    <name type="common">Mesorhizobium loti (strain MAFF 303099)</name>
    <dbReference type="NCBI Taxonomy" id="266835"/>
    <lineage>
        <taxon>Bacteria</taxon>
        <taxon>Pseudomonadati</taxon>
        <taxon>Pseudomonadota</taxon>
        <taxon>Alphaproteobacteria</taxon>
        <taxon>Hyphomicrobiales</taxon>
        <taxon>Phyllobacteriaceae</taxon>
        <taxon>Mesorhizobium</taxon>
    </lineage>
</organism>
<dbReference type="AlphaFoldDB" id="Q98H04"/>
<dbReference type="EMBL" id="BA000012">
    <property type="protein sequence ID" value="BAB50062.1"/>
    <property type="molecule type" value="Genomic_DNA"/>
</dbReference>
<sequence>MLFEAAPEAEYEAFGASFRLGCPGVQPSAAARRDHNRVLQPSMPRRFVRDMPPPSNAGTVLD</sequence>
<name>Q98H04_RHILO</name>
<accession>Q98H04</accession>
<evidence type="ECO:0000313" key="2">
    <source>
        <dbReference type="Proteomes" id="UP000000552"/>
    </source>
</evidence>
<dbReference type="KEGG" id="mlo:msl3091"/>
<proteinExistence type="predicted"/>
<protein>
    <submittedName>
        <fullName evidence="1">Msl3091 protein</fullName>
    </submittedName>
</protein>
<dbReference type="Proteomes" id="UP000000552">
    <property type="component" value="Chromosome"/>
</dbReference>
<gene>
    <name evidence="1" type="ordered locus">msl3091</name>
</gene>
<evidence type="ECO:0000313" key="1">
    <source>
        <dbReference type="EMBL" id="BAB50062.1"/>
    </source>
</evidence>